<sequence>MTGPTTICEVNVPLPVNLTYFTAAAQKDQSVLIQWGSASEQNVQGYLPETSTDAIHWGSLYTAPSQSASGNSSSDLKYSYIAQNVPAGIHYYRLFEMTKNSVKIL</sequence>
<dbReference type="RefSeq" id="WP_139188149.1">
    <property type="nucleotide sequence ID" value="NZ_FNQY01000014.1"/>
</dbReference>
<name>A0A1H4ACL4_9BACT</name>
<dbReference type="EMBL" id="FNQY01000014">
    <property type="protein sequence ID" value="SEA33729.1"/>
    <property type="molecule type" value="Genomic_DNA"/>
</dbReference>
<reference evidence="1 2" key="1">
    <citation type="submission" date="2016-10" db="EMBL/GenBank/DDBJ databases">
        <authorList>
            <person name="de Groot N.N."/>
        </authorList>
    </citation>
    <scope>NUCLEOTIDE SEQUENCE [LARGE SCALE GENOMIC DNA]</scope>
    <source>
        <strain evidence="1 2">Vu-144</strain>
    </source>
</reference>
<keyword evidence="2" id="KW-1185">Reference proteome</keyword>
<dbReference type="OrthoDB" id="9801383at2"/>
<evidence type="ECO:0008006" key="3">
    <source>
        <dbReference type="Google" id="ProtNLM"/>
    </source>
</evidence>
<evidence type="ECO:0000313" key="2">
    <source>
        <dbReference type="Proteomes" id="UP000199041"/>
    </source>
</evidence>
<dbReference type="Proteomes" id="UP000199041">
    <property type="component" value="Unassembled WGS sequence"/>
</dbReference>
<accession>A0A1H4ACL4</accession>
<proteinExistence type="predicted"/>
<protein>
    <recommendedName>
        <fullName evidence="3">Purple acid phosphatase N-terminal domain-containing protein</fullName>
    </recommendedName>
</protein>
<dbReference type="STRING" id="551991.SAMN05192529_11441"/>
<dbReference type="AlphaFoldDB" id="A0A1H4ACL4"/>
<organism evidence="1 2">
    <name type="scientific">Arachidicoccus rhizosphaerae</name>
    <dbReference type="NCBI Taxonomy" id="551991"/>
    <lineage>
        <taxon>Bacteria</taxon>
        <taxon>Pseudomonadati</taxon>
        <taxon>Bacteroidota</taxon>
        <taxon>Chitinophagia</taxon>
        <taxon>Chitinophagales</taxon>
        <taxon>Chitinophagaceae</taxon>
        <taxon>Arachidicoccus</taxon>
    </lineage>
</organism>
<gene>
    <name evidence="1" type="ORF">SAMN05192529_11441</name>
</gene>
<evidence type="ECO:0000313" key="1">
    <source>
        <dbReference type="EMBL" id="SEA33729.1"/>
    </source>
</evidence>